<evidence type="ECO:0000313" key="2">
    <source>
        <dbReference type="Proteomes" id="UP001470230"/>
    </source>
</evidence>
<accession>A0ABR2H810</accession>
<evidence type="ECO:0008006" key="3">
    <source>
        <dbReference type="Google" id="ProtNLM"/>
    </source>
</evidence>
<name>A0ABR2H810_9EUKA</name>
<comment type="caution">
    <text evidence="1">The sequence shown here is derived from an EMBL/GenBank/DDBJ whole genome shotgun (WGS) entry which is preliminary data.</text>
</comment>
<dbReference type="Proteomes" id="UP001470230">
    <property type="component" value="Unassembled WGS sequence"/>
</dbReference>
<keyword evidence="2" id="KW-1185">Reference proteome</keyword>
<proteinExistence type="predicted"/>
<evidence type="ECO:0000313" key="1">
    <source>
        <dbReference type="EMBL" id="KAK8842368.1"/>
    </source>
</evidence>
<organism evidence="1 2">
    <name type="scientific">Tritrichomonas musculus</name>
    <dbReference type="NCBI Taxonomy" id="1915356"/>
    <lineage>
        <taxon>Eukaryota</taxon>
        <taxon>Metamonada</taxon>
        <taxon>Parabasalia</taxon>
        <taxon>Tritrichomonadida</taxon>
        <taxon>Tritrichomonadidae</taxon>
        <taxon>Tritrichomonas</taxon>
    </lineage>
</organism>
<gene>
    <name evidence="1" type="ORF">M9Y10_025947</name>
</gene>
<protein>
    <recommendedName>
        <fullName evidence="3">Ankyrin repeat protein</fullName>
    </recommendedName>
</protein>
<sequence>MKLYELGAPFKFDISNRVYLKALRDGNMTFLSFAFEKGAVLTDEIVKVSECLNFYSQFYRREYLVNLLFKYNIDISKYDGFLLRLMGSCGNKTFTYEQLALKAVDNGAVITEEIFKEIIRMKWSHLFQKVIDKVYYQVEVSDIQLRQCPTNKYSYINILRKIFDRQPGIVSELKIKINLSNIQSNIADFIKNYGIDNNSSNNNSSTFASRLFNDPEINLENDFELNDSSFDDDDYPFFGFM</sequence>
<reference evidence="1 2" key="1">
    <citation type="submission" date="2024-04" db="EMBL/GenBank/DDBJ databases">
        <title>Tritrichomonas musculus Genome.</title>
        <authorList>
            <person name="Alves-Ferreira E."/>
            <person name="Grigg M."/>
            <person name="Lorenzi H."/>
            <person name="Galac M."/>
        </authorList>
    </citation>
    <scope>NUCLEOTIDE SEQUENCE [LARGE SCALE GENOMIC DNA]</scope>
    <source>
        <strain evidence="1 2">EAF2021</strain>
    </source>
</reference>
<dbReference type="EMBL" id="JAPFFF010000038">
    <property type="protein sequence ID" value="KAK8842368.1"/>
    <property type="molecule type" value="Genomic_DNA"/>
</dbReference>